<dbReference type="InterPro" id="IPR014059">
    <property type="entry name" value="TraI/TrwC_relax"/>
</dbReference>
<evidence type="ECO:0000313" key="4">
    <source>
        <dbReference type="Proteomes" id="UP000190774"/>
    </source>
</evidence>
<dbReference type="Gene3D" id="3.40.50.300">
    <property type="entry name" value="P-loop containing nucleotide triphosphate hydrolases"/>
    <property type="match status" value="1"/>
</dbReference>
<dbReference type="InterPro" id="IPR003593">
    <property type="entry name" value="AAA+_ATPase"/>
</dbReference>
<dbReference type="NCBIfam" id="NF041492">
    <property type="entry name" value="MobF"/>
    <property type="match status" value="1"/>
</dbReference>
<evidence type="ECO:0000259" key="2">
    <source>
        <dbReference type="SMART" id="SM00382"/>
    </source>
</evidence>
<feature type="compositionally biased region" description="Basic and acidic residues" evidence="1">
    <location>
        <begin position="956"/>
        <end position="993"/>
    </location>
</feature>
<dbReference type="Pfam" id="PF08751">
    <property type="entry name" value="TrwC"/>
    <property type="match status" value="1"/>
</dbReference>
<gene>
    <name evidence="3" type="ORF">SAMN02745166_03490</name>
</gene>
<name>A0A1T4YJA5_9BACT</name>
<dbReference type="SMART" id="SM00382">
    <property type="entry name" value="AAA"/>
    <property type="match status" value="1"/>
</dbReference>
<dbReference type="AlphaFoldDB" id="A0A1T4YJA5"/>
<dbReference type="Pfam" id="PF13604">
    <property type="entry name" value="AAA_30"/>
    <property type="match status" value="1"/>
</dbReference>
<dbReference type="SUPFAM" id="SSF55464">
    <property type="entry name" value="Origin of replication-binding domain, RBD-like"/>
    <property type="match status" value="1"/>
</dbReference>
<dbReference type="STRING" id="48467.SAMN02745166_03490"/>
<keyword evidence="4" id="KW-1185">Reference proteome</keyword>
<evidence type="ECO:0000313" key="3">
    <source>
        <dbReference type="EMBL" id="SKB01872.1"/>
    </source>
</evidence>
<dbReference type="NCBIfam" id="TIGR02686">
    <property type="entry name" value="relax_trwC"/>
    <property type="match status" value="1"/>
</dbReference>
<organism evidence="3 4">
    <name type="scientific">Prosthecobacter debontii</name>
    <dbReference type="NCBI Taxonomy" id="48467"/>
    <lineage>
        <taxon>Bacteria</taxon>
        <taxon>Pseudomonadati</taxon>
        <taxon>Verrucomicrobiota</taxon>
        <taxon>Verrucomicrobiia</taxon>
        <taxon>Verrucomicrobiales</taxon>
        <taxon>Verrucomicrobiaceae</taxon>
        <taxon>Prosthecobacter</taxon>
    </lineage>
</organism>
<protein>
    <submittedName>
        <fullName evidence="3">Conjugative relaxase domain-containing protein, TrwC/TraI family</fullName>
    </submittedName>
</protein>
<sequence length="1071" mass="118128">MLRVVAHGSAAAARQYYTEGLKKEDYYSEGQEIAGKWHGEAARLLGLEGDVTPEAFAALVENQHPVTGERLTQRTRANRRVGYDLNFHAPKSLSVLYALTQNPEILTTFRKAVADTMTDLEQYAETRVRKRGAQTNRPTGNLAWAEFIHFTSRPVEGIPDPHLHAHCFAFNATFDPIEDKWKAAEFAAIKREAHCAEAAFHTRLAAGISELDYSIERTKTGWEIAGMPKTVIAKFSRRTALIEKKAEEMGITDAKAKDALGAATREGKRHGATFSDLLAAWGQRLTAEEKVILSKACFDRTVTALKQVTAAEAMDFAIAKMFERQSVVERGHILAAALRYGTGVLTPESVRDEFQRRQFIGRKVGDQHLCTLMDVLAEEVALLAFVRGGRNSAAPLGGSRTPAISSKLSEEQQAAVKHILTSRDQVIAIKGGAGVGKTTLMQEACKTIESQGVKLFAFAPSAVASRETLREGGFAGADTVAQLLVNPSLQKQVRGQVIWIDEAGLLGVRDLWRIMEIAGSTSRIILTGDTAQHTPVARGDAFRILQKYAGLRIAEVSQIRRQQIEDYKQAIAALSKGDLRTGFRRLEALGAFVEIEDDAERYRQLALDYLALGKGGRFPLVVSPTHAESALVTQAIREARREAGQLQGERVFTQYRNLQWEEAERGFAQNYQPGMVVQFHQNGKGIKRGEIFRVQEVADGQVKMTAASGRSVDLPLKECGKFLVYEEMEIRLAKGDRIRITRNGFSENGRRLNNGNTAVVEKFGKKGEIILTGGVVLNPHHGHFAYGYCQTSHSSQSLSIRDVLVAQSKNSLVASSQEQFYVSCSRGKQTLRIYTDDRELLREAVGHSSTRLAGMELAGLTQKDLSTFMATELGAKQWREAIASRRGLDGDKDFVKQLSEHRKVEPRQAGEIISWKGYVEMKRGIAGPDGKSRSKGYNSQPSKGGEQKKGRSWPKTVEHTDGFLKRNEAAAARNKAETQEKPKTEAKPREGRLAKAYRSSAENFKKLADKVKGTAQKTREIRMGGTKVKPGGQNSFDRSAKHAAKGKTAAAHKTQKPPVKTRQASPPVVRK</sequence>
<feature type="compositionally biased region" description="Basic and acidic residues" evidence="1">
    <location>
        <begin position="1003"/>
        <end position="1022"/>
    </location>
</feature>
<dbReference type="InterPro" id="IPR014862">
    <property type="entry name" value="TrwC"/>
</dbReference>
<dbReference type="SUPFAM" id="SSF52540">
    <property type="entry name" value="P-loop containing nucleoside triphosphate hydrolases"/>
    <property type="match status" value="2"/>
</dbReference>
<evidence type="ECO:0000256" key="1">
    <source>
        <dbReference type="SAM" id="MobiDB-lite"/>
    </source>
</evidence>
<proteinExistence type="predicted"/>
<feature type="region of interest" description="Disordered" evidence="1">
    <location>
        <begin position="924"/>
        <end position="1071"/>
    </location>
</feature>
<dbReference type="InterPro" id="IPR027417">
    <property type="entry name" value="P-loop_NTPase"/>
</dbReference>
<dbReference type="EMBL" id="FUYE01000012">
    <property type="protein sequence ID" value="SKB01872.1"/>
    <property type="molecule type" value="Genomic_DNA"/>
</dbReference>
<feature type="domain" description="AAA+ ATPase" evidence="2">
    <location>
        <begin position="423"/>
        <end position="560"/>
    </location>
</feature>
<dbReference type="Proteomes" id="UP000190774">
    <property type="component" value="Unassembled WGS sequence"/>
</dbReference>
<accession>A0A1T4YJA5</accession>
<reference evidence="4" key="1">
    <citation type="submission" date="2017-02" db="EMBL/GenBank/DDBJ databases">
        <authorList>
            <person name="Varghese N."/>
            <person name="Submissions S."/>
        </authorList>
    </citation>
    <scope>NUCLEOTIDE SEQUENCE [LARGE SCALE GENOMIC DNA]</scope>
    <source>
        <strain evidence="4">ATCC 700200</strain>
    </source>
</reference>